<evidence type="ECO:0000313" key="8">
    <source>
        <dbReference type="EMBL" id="KIG16219.1"/>
    </source>
</evidence>
<evidence type="ECO:0000259" key="7">
    <source>
        <dbReference type="Pfam" id="PF25967"/>
    </source>
</evidence>
<dbReference type="Pfam" id="PF25917">
    <property type="entry name" value="BSH_RND"/>
    <property type="match status" value="1"/>
</dbReference>
<dbReference type="InterPro" id="IPR058624">
    <property type="entry name" value="MdtA-like_HH"/>
</dbReference>
<accession>A0A0C1ZF21</accession>
<dbReference type="NCBIfam" id="TIGR01730">
    <property type="entry name" value="RND_mfp"/>
    <property type="match status" value="1"/>
</dbReference>
<evidence type="ECO:0000256" key="3">
    <source>
        <dbReference type="SAM" id="SignalP"/>
    </source>
</evidence>
<dbReference type="Pfam" id="PF25967">
    <property type="entry name" value="RND-MFP_C"/>
    <property type="match status" value="1"/>
</dbReference>
<name>A0A0C1ZF21_9BACT</name>
<gene>
    <name evidence="8" type="ORF">DB30_04831</name>
</gene>
<organism evidence="8 9">
    <name type="scientific">Enhygromyxa salina</name>
    <dbReference type="NCBI Taxonomy" id="215803"/>
    <lineage>
        <taxon>Bacteria</taxon>
        <taxon>Pseudomonadati</taxon>
        <taxon>Myxococcota</taxon>
        <taxon>Polyangia</taxon>
        <taxon>Nannocystales</taxon>
        <taxon>Nannocystaceae</taxon>
        <taxon>Enhygromyxa</taxon>
    </lineage>
</organism>
<keyword evidence="3" id="KW-0732">Signal</keyword>
<dbReference type="InterPro" id="IPR058626">
    <property type="entry name" value="MdtA-like_b-barrel"/>
</dbReference>
<dbReference type="InterPro" id="IPR006143">
    <property type="entry name" value="RND_pump_MFP"/>
</dbReference>
<evidence type="ECO:0000256" key="1">
    <source>
        <dbReference type="ARBA" id="ARBA00004196"/>
    </source>
</evidence>
<evidence type="ECO:0000256" key="2">
    <source>
        <dbReference type="ARBA" id="ARBA00009477"/>
    </source>
</evidence>
<dbReference type="InterPro" id="IPR058627">
    <property type="entry name" value="MdtA-like_C"/>
</dbReference>
<dbReference type="Gene3D" id="2.40.30.170">
    <property type="match status" value="1"/>
</dbReference>
<dbReference type="GO" id="GO:0046677">
    <property type="term" value="P:response to antibiotic"/>
    <property type="evidence" value="ECO:0007669"/>
    <property type="project" value="TreeGrafter"/>
</dbReference>
<feature type="domain" description="Multidrug resistance protein MdtA-like alpha-helical hairpin" evidence="4">
    <location>
        <begin position="98"/>
        <end position="155"/>
    </location>
</feature>
<comment type="similarity">
    <text evidence="2">Belongs to the membrane fusion protein (MFP) (TC 8.A.1) family.</text>
</comment>
<evidence type="ECO:0000259" key="4">
    <source>
        <dbReference type="Pfam" id="PF25876"/>
    </source>
</evidence>
<dbReference type="GO" id="GO:0030313">
    <property type="term" value="C:cell envelope"/>
    <property type="evidence" value="ECO:0007669"/>
    <property type="project" value="UniProtKB-SubCell"/>
</dbReference>
<feature type="domain" description="Multidrug resistance protein MdtA-like beta-barrel" evidence="6">
    <location>
        <begin position="194"/>
        <end position="286"/>
    </location>
</feature>
<feature type="signal peptide" evidence="3">
    <location>
        <begin position="1"/>
        <end position="27"/>
    </location>
</feature>
<dbReference type="AlphaFoldDB" id="A0A0C1ZF21"/>
<comment type="caution">
    <text evidence="8">The sequence shown here is derived from an EMBL/GenBank/DDBJ whole genome shotgun (WGS) entry which is preliminary data.</text>
</comment>
<feature type="domain" description="Multidrug resistance protein MdtA-like barrel-sandwich hybrid" evidence="5">
    <location>
        <begin position="64"/>
        <end position="186"/>
    </location>
</feature>
<dbReference type="RefSeq" id="WP_052550132.1">
    <property type="nucleotide sequence ID" value="NZ_JMCC02000041.1"/>
</dbReference>
<dbReference type="Pfam" id="PF25944">
    <property type="entry name" value="Beta-barrel_RND"/>
    <property type="match status" value="1"/>
</dbReference>
<sequence>MKSSILHASVVAWLCLAPLACSLSAEGHEEEHEVQRKVVLTSPMTRDVVNTQQYVCQIHSRRHIELRALERGYLEEIQVQEGQAVKQGELLFKLLPVVYKAQLHADQAELLQADIELRNTKKLFERDVVSDQELALAQAKRAGAKAKVELAAAELAFTEIRAPFDGIIDRQYEQQGSLMEEGDILTTVSDNDVMWVYFNVPEANYLELESIPGATDPAHPQLLKFPDTQIELQLANGKIFEHAAGDSVTVESEFDNETGNILFRADFPNPNGLLRHGQTGTLLIHETLENAIVIPQRATFEILDKQYVYVVGDDGAVHQREVEISHAMDDIFIIASGLAVTDKIVLDGVRQVHDGDHPETEFRAPQEVLAHQKYHAQ</sequence>
<dbReference type="GO" id="GO:0005886">
    <property type="term" value="C:plasma membrane"/>
    <property type="evidence" value="ECO:0007669"/>
    <property type="project" value="TreeGrafter"/>
</dbReference>
<dbReference type="Proteomes" id="UP000031599">
    <property type="component" value="Unassembled WGS sequence"/>
</dbReference>
<dbReference type="Gene3D" id="2.40.420.20">
    <property type="match status" value="1"/>
</dbReference>
<dbReference type="Gene3D" id="2.40.50.100">
    <property type="match status" value="1"/>
</dbReference>
<proteinExistence type="inferred from homology"/>
<dbReference type="InterPro" id="IPR058625">
    <property type="entry name" value="MdtA-like_BSH"/>
</dbReference>
<dbReference type="GO" id="GO:0022857">
    <property type="term" value="F:transmembrane transporter activity"/>
    <property type="evidence" value="ECO:0007669"/>
    <property type="project" value="InterPro"/>
</dbReference>
<dbReference type="Pfam" id="PF25876">
    <property type="entry name" value="HH_MFP_RND"/>
    <property type="match status" value="1"/>
</dbReference>
<dbReference type="SUPFAM" id="SSF111369">
    <property type="entry name" value="HlyD-like secretion proteins"/>
    <property type="match status" value="1"/>
</dbReference>
<dbReference type="PANTHER" id="PTHR30158:SF23">
    <property type="entry name" value="MULTIDRUG RESISTANCE PROTEIN MEXA"/>
    <property type="match status" value="1"/>
</dbReference>
<evidence type="ECO:0000259" key="6">
    <source>
        <dbReference type="Pfam" id="PF25944"/>
    </source>
</evidence>
<dbReference type="EMBL" id="JMCC02000041">
    <property type="protein sequence ID" value="KIG16219.1"/>
    <property type="molecule type" value="Genomic_DNA"/>
</dbReference>
<reference evidence="8 9" key="1">
    <citation type="submission" date="2014-12" db="EMBL/GenBank/DDBJ databases">
        <title>Genome assembly of Enhygromyxa salina DSM 15201.</title>
        <authorList>
            <person name="Sharma G."/>
            <person name="Subramanian S."/>
        </authorList>
    </citation>
    <scope>NUCLEOTIDE SEQUENCE [LARGE SCALE GENOMIC DNA]</scope>
    <source>
        <strain evidence="8 9">DSM 15201</strain>
    </source>
</reference>
<dbReference type="PANTHER" id="PTHR30158">
    <property type="entry name" value="ACRA/E-RELATED COMPONENT OF DRUG EFFLUX TRANSPORTER"/>
    <property type="match status" value="1"/>
</dbReference>
<protein>
    <submittedName>
        <fullName evidence="8">Putative Co/Zn/Cd efflux system membrane fusion protein</fullName>
    </submittedName>
</protein>
<dbReference type="Gene3D" id="1.10.287.470">
    <property type="entry name" value="Helix hairpin bin"/>
    <property type="match status" value="1"/>
</dbReference>
<feature type="domain" description="Multidrug resistance protein MdtA-like C-terminal permuted SH3" evidence="7">
    <location>
        <begin position="290"/>
        <end position="349"/>
    </location>
</feature>
<evidence type="ECO:0000259" key="5">
    <source>
        <dbReference type="Pfam" id="PF25917"/>
    </source>
</evidence>
<comment type="subcellular location">
    <subcellularLocation>
        <location evidence="1">Cell envelope</location>
    </subcellularLocation>
</comment>
<feature type="chain" id="PRO_5002144231" evidence="3">
    <location>
        <begin position="28"/>
        <end position="377"/>
    </location>
</feature>
<evidence type="ECO:0000313" key="9">
    <source>
        <dbReference type="Proteomes" id="UP000031599"/>
    </source>
</evidence>